<dbReference type="InterPro" id="IPR011009">
    <property type="entry name" value="Kinase-like_dom_sf"/>
</dbReference>
<dbReference type="InterPro" id="IPR000772">
    <property type="entry name" value="Ricin_B_lectin"/>
</dbReference>
<evidence type="ECO:0000313" key="2">
    <source>
        <dbReference type="EMBL" id="CAK9000277.1"/>
    </source>
</evidence>
<proteinExistence type="predicted"/>
<gene>
    <name evidence="2" type="ORF">SCF082_LOCUS6424</name>
</gene>
<evidence type="ECO:0000313" key="3">
    <source>
        <dbReference type="Proteomes" id="UP001642464"/>
    </source>
</evidence>
<evidence type="ECO:0000259" key="1">
    <source>
        <dbReference type="Pfam" id="PF14200"/>
    </source>
</evidence>
<name>A0ABP0IE37_9DINO</name>
<sequence>MCTLHVSHSPLTGFLPSWGAAPVMPRWPNRVSKQEDLYTREKRSCTQRIRSRSRAKRQVEPVPFRSVPRAKVWEADALQRDLPRRTPLEGTEFLAKPKDHLRWLSKDLAAVAPERWFARLVVPTKHEAKVWPMQEDDLAKRCLFNGYQGSVYDVESKGKDGRWRKAVMKLPPESKLGLKDAIAYNWPSPDKTMAADDQLWLCVPCVDDKPYFFLCNRSLGAQVMEIRGNGIAASLRMSEFNGSDNQKWTVDEDSRLASKLDCGCSAEKVKFCVDVVGAQDANSASVCAYAANGGCNQQWQLEVVDKDASIRLVRIVSKMAGKRLLTVENGDQMRKDMILEICYLSLWSGELGLVQLQKVVWNHGVPEAIIEERLGKQLGKGTGSDDKACVLQDIRAGTAFYSPAMAARSLLAVAQVLRRIHHDGFVYNDLHDGNILRRIDIDSYKVIDLGSVTRADRWQKDLGPNYDGRWSRNRDWRAFALAFLELILGRQLDMWRLVGTNNSITSPAKDAATGVGLECHWSSPFTEEKLPEDVEAMLMEQSWIAWAPGMRPLLQSLFAYRVDDNDVCWKLWRLSGT</sequence>
<dbReference type="InterPro" id="IPR035992">
    <property type="entry name" value="Ricin_B-like_lectins"/>
</dbReference>
<reference evidence="2 3" key="1">
    <citation type="submission" date="2024-02" db="EMBL/GenBank/DDBJ databases">
        <authorList>
            <person name="Chen Y."/>
            <person name="Shah S."/>
            <person name="Dougan E. K."/>
            <person name="Thang M."/>
            <person name="Chan C."/>
        </authorList>
    </citation>
    <scope>NUCLEOTIDE SEQUENCE [LARGE SCALE GENOMIC DNA]</scope>
</reference>
<feature type="domain" description="Ricin B lectin" evidence="1">
    <location>
        <begin position="244"/>
        <end position="331"/>
    </location>
</feature>
<protein>
    <recommendedName>
        <fullName evidence="1">Ricin B lectin domain-containing protein</fullName>
    </recommendedName>
</protein>
<dbReference type="EMBL" id="CAXAMM010003525">
    <property type="protein sequence ID" value="CAK9000277.1"/>
    <property type="molecule type" value="Genomic_DNA"/>
</dbReference>
<accession>A0ABP0IE37</accession>
<dbReference type="CDD" id="cd00161">
    <property type="entry name" value="beta-trefoil_Ricin-like"/>
    <property type="match status" value="1"/>
</dbReference>
<keyword evidence="3" id="KW-1185">Reference proteome</keyword>
<organism evidence="2 3">
    <name type="scientific">Durusdinium trenchii</name>
    <dbReference type="NCBI Taxonomy" id="1381693"/>
    <lineage>
        <taxon>Eukaryota</taxon>
        <taxon>Sar</taxon>
        <taxon>Alveolata</taxon>
        <taxon>Dinophyceae</taxon>
        <taxon>Suessiales</taxon>
        <taxon>Symbiodiniaceae</taxon>
        <taxon>Durusdinium</taxon>
    </lineage>
</organism>
<dbReference type="SUPFAM" id="SSF56112">
    <property type="entry name" value="Protein kinase-like (PK-like)"/>
    <property type="match status" value="1"/>
</dbReference>
<dbReference type="Proteomes" id="UP001642464">
    <property type="component" value="Unassembled WGS sequence"/>
</dbReference>
<dbReference type="SUPFAM" id="SSF50370">
    <property type="entry name" value="Ricin B-like lectins"/>
    <property type="match status" value="1"/>
</dbReference>
<dbReference type="Pfam" id="PF14200">
    <property type="entry name" value="RicinB_lectin_2"/>
    <property type="match status" value="1"/>
</dbReference>
<dbReference type="PROSITE" id="PS50231">
    <property type="entry name" value="RICIN_B_LECTIN"/>
    <property type="match status" value="1"/>
</dbReference>
<comment type="caution">
    <text evidence="2">The sequence shown here is derived from an EMBL/GenBank/DDBJ whole genome shotgun (WGS) entry which is preliminary data.</text>
</comment>
<dbReference type="Gene3D" id="2.80.10.50">
    <property type="match status" value="1"/>
</dbReference>